<dbReference type="Proteomes" id="UP000492821">
    <property type="component" value="Unassembled WGS sequence"/>
</dbReference>
<proteinExistence type="predicted"/>
<keyword evidence="2" id="KW-1185">Reference proteome</keyword>
<organism evidence="2 3">
    <name type="scientific">Panagrellus redivivus</name>
    <name type="common">Microworm</name>
    <dbReference type="NCBI Taxonomy" id="6233"/>
    <lineage>
        <taxon>Eukaryota</taxon>
        <taxon>Metazoa</taxon>
        <taxon>Ecdysozoa</taxon>
        <taxon>Nematoda</taxon>
        <taxon>Chromadorea</taxon>
        <taxon>Rhabditida</taxon>
        <taxon>Tylenchina</taxon>
        <taxon>Panagrolaimomorpha</taxon>
        <taxon>Panagrolaimoidea</taxon>
        <taxon>Panagrolaimidae</taxon>
        <taxon>Panagrellus</taxon>
    </lineage>
</organism>
<evidence type="ECO:0000256" key="1">
    <source>
        <dbReference type="SAM" id="MobiDB-lite"/>
    </source>
</evidence>
<accession>A0A7E4V0J5</accession>
<feature type="compositionally biased region" description="Basic and acidic residues" evidence="1">
    <location>
        <begin position="1"/>
        <end position="18"/>
    </location>
</feature>
<protein>
    <submittedName>
        <fullName evidence="3">E3 ubiquitin-protein ligase</fullName>
    </submittedName>
</protein>
<dbReference type="AlphaFoldDB" id="A0A7E4V0J5"/>
<reference evidence="3" key="2">
    <citation type="submission" date="2020-10" db="UniProtKB">
        <authorList>
            <consortium name="WormBaseParasite"/>
        </authorList>
    </citation>
    <scope>IDENTIFICATION</scope>
</reference>
<feature type="region of interest" description="Disordered" evidence="1">
    <location>
        <begin position="1"/>
        <end position="21"/>
    </location>
</feature>
<dbReference type="WBParaSite" id="Pan_g14787.t1">
    <property type="protein sequence ID" value="Pan_g14787.t1"/>
    <property type="gene ID" value="Pan_g14787"/>
</dbReference>
<evidence type="ECO:0000313" key="3">
    <source>
        <dbReference type="WBParaSite" id="Pan_g14787.t1"/>
    </source>
</evidence>
<evidence type="ECO:0000313" key="2">
    <source>
        <dbReference type="Proteomes" id="UP000492821"/>
    </source>
</evidence>
<name>A0A7E4V0J5_PANRE</name>
<reference evidence="2" key="1">
    <citation type="journal article" date="2013" name="Genetics">
        <title>The draft genome and transcriptome of Panagrellus redivivus are shaped by the harsh demands of a free-living lifestyle.</title>
        <authorList>
            <person name="Srinivasan J."/>
            <person name="Dillman A.R."/>
            <person name="Macchietto M.G."/>
            <person name="Heikkinen L."/>
            <person name="Lakso M."/>
            <person name="Fracchia K.M."/>
            <person name="Antoshechkin I."/>
            <person name="Mortazavi A."/>
            <person name="Wong G."/>
            <person name="Sternberg P.W."/>
        </authorList>
    </citation>
    <scope>NUCLEOTIDE SEQUENCE [LARGE SCALE GENOMIC DNA]</scope>
    <source>
        <strain evidence="2">MT8872</strain>
    </source>
</reference>
<sequence>MQRRRPDGDHFSPPDSRNRTAFPLRRLNGIFPRTLDFNDISPLSPPTTPRAATRPMLLDSEDEADARAIMIDYPDLLLSDAMVSGASDIEDDLEMELEMDEVDLFGYPIETNDGNDSRQSEESTTTAMETVDGNEVLRHVDDCVAHLRRNLQLTVAEGFEAILQRVAQMDEVDTDVLERQSDE</sequence>